<keyword evidence="4" id="KW-1185">Reference proteome</keyword>
<proteinExistence type="predicted"/>
<evidence type="ECO:0000313" key="4">
    <source>
        <dbReference type="Proteomes" id="UP000186684"/>
    </source>
</evidence>
<sequence>MLSLARASALALTCAAPFAAQPLSCASAPFTDLPGVTQALDALAPALDEYAALRRTLDDTVAAICLRDGPGEAQGYFEPETRRIVLSDGLETPLMMAVLVHELRHAAQYESAVCPDRALAMGDYAQAVAAMEADASVTSLVIADALARAGAPAMWQALADWPMQADIAAAFAEARAAGADLAGAASLAFDAWYLAPDRVSTYYVAACSDYLDAADRDHLLPRYGSLSEGYFTALCHLPDGTRYSCAPPSAPER</sequence>
<evidence type="ECO:0000259" key="2">
    <source>
        <dbReference type="Pfam" id="PF20573"/>
    </source>
</evidence>
<feature type="signal peptide" evidence="1">
    <location>
        <begin position="1"/>
        <end position="19"/>
    </location>
</feature>
<dbReference type="EMBL" id="FTOQ01000008">
    <property type="protein sequence ID" value="SIS97209.1"/>
    <property type="molecule type" value="Genomic_DNA"/>
</dbReference>
<accession>A0A1N7NGA5</accession>
<protein>
    <recommendedName>
        <fullName evidence="2">DUF6782 domain-containing protein</fullName>
    </recommendedName>
</protein>
<dbReference type="OrthoDB" id="7834193at2"/>
<dbReference type="STRING" id="633194.SAMN05421759_10855"/>
<dbReference type="Pfam" id="PF20573">
    <property type="entry name" value="DUF6782"/>
    <property type="match status" value="1"/>
</dbReference>
<dbReference type="Proteomes" id="UP000186684">
    <property type="component" value="Unassembled WGS sequence"/>
</dbReference>
<organism evidence="3 4">
    <name type="scientific">Roseivivax lentus</name>
    <dbReference type="NCBI Taxonomy" id="633194"/>
    <lineage>
        <taxon>Bacteria</taxon>
        <taxon>Pseudomonadati</taxon>
        <taxon>Pseudomonadota</taxon>
        <taxon>Alphaproteobacteria</taxon>
        <taxon>Rhodobacterales</taxon>
        <taxon>Roseobacteraceae</taxon>
        <taxon>Roseivivax</taxon>
    </lineage>
</organism>
<feature type="domain" description="DUF6782" evidence="2">
    <location>
        <begin position="22"/>
        <end position="245"/>
    </location>
</feature>
<reference evidence="4" key="1">
    <citation type="submission" date="2017-01" db="EMBL/GenBank/DDBJ databases">
        <authorList>
            <person name="Varghese N."/>
            <person name="Submissions S."/>
        </authorList>
    </citation>
    <scope>NUCLEOTIDE SEQUENCE [LARGE SCALE GENOMIC DNA]</scope>
    <source>
        <strain evidence="4">DSM 29430</strain>
    </source>
</reference>
<evidence type="ECO:0000256" key="1">
    <source>
        <dbReference type="SAM" id="SignalP"/>
    </source>
</evidence>
<feature type="chain" id="PRO_5012252974" description="DUF6782 domain-containing protein" evidence="1">
    <location>
        <begin position="20"/>
        <end position="253"/>
    </location>
</feature>
<gene>
    <name evidence="3" type="ORF">SAMN05421759_10855</name>
</gene>
<evidence type="ECO:0000313" key="3">
    <source>
        <dbReference type="EMBL" id="SIS97209.1"/>
    </source>
</evidence>
<dbReference type="RefSeq" id="WP_076448571.1">
    <property type="nucleotide sequence ID" value="NZ_FTOQ01000008.1"/>
</dbReference>
<dbReference type="AlphaFoldDB" id="A0A1N7NGA5"/>
<keyword evidence="1" id="KW-0732">Signal</keyword>
<dbReference type="InterPro" id="IPR046709">
    <property type="entry name" value="DUF6782"/>
</dbReference>
<name>A0A1N7NGA5_9RHOB</name>